<dbReference type="Proteomes" id="UP001597353">
    <property type="component" value="Unassembled WGS sequence"/>
</dbReference>
<accession>A0ABW4S6A3</accession>
<dbReference type="Pfam" id="PF00361">
    <property type="entry name" value="Proton_antipo_M"/>
    <property type="match status" value="1"/>
</dbReference>
<comment type="subcellular location">
    <subcellularLocation>
        <location evidence="2">Cell membrane</location>
        <topology evidence="2">Multi-pass membrane protein</topology>
    </subcellularLocation>
    <subcellularLocation>
        <location evidence="8">Membrane</location>
        <topology evidence="8">Multi-pass membrane protein</topology>
    </subcellularLocation>
</comment>
<keyword evidence="7 9" id="KW-0472">Membrane</keyword>
<protein>
    <submittedName>
        <fullName evidence="11">Complex I subunit 5 family protein</fullName>
    </submittedName>
</protein>
<evidence type="ECO:0000256" key="1">
    <source>
        <dbReference type="ARBA" id="ARBA00002378"/>
    </source>
</evidence>
<feature type="transmembrane region" description="Helical" evidence="9">
    <location>
        <begin position="312"/>
        <end position="332"/>
    </location>
</feature>
<comment type="function">
    <text evidence="1">NDH-1 shuttles electrons from NADH, via FMN and iron-sulfur (Fe-S) centers, to quinones in the respiratory chain. The immediate electron acceptor for the enzyme in this species is believed to be ubiquinone. Couples the redox reaction to proton translocation (for every two electrons transferred, four hydrogen ions are translocated across the cytoplasmic membrane), and thus conserves the redox energy in a proton gradient.</text>
</comment>
<feature type="domain" description="NADH:quinone oxidoreductase/Mrp antiporter transmembrane" evidence="10">
    <location>
        <begin position="127"/>
        <end position="370"/>
    </location>
</feature>
<evidence type="ECO:0000256" key="3">
    <source>
        <dbReference type="ARBA" id="ARBA00005346"/>
    </source>
</evidence>
<dbReference type="InterPro" id="IPR050586">
    <property type="entry name" value="CPA3_Na-H_Antiporter_D"/>
</dbReference>
<feature type="transmembrane region" description="Helical" evidence="9">
    <location>
        <begin position="261"/>
        <end position="278"/>
    </location>
</feature>
<feature type="transmembrane region" description="Helical" evidence="9">
    <location>
        <begin position="339"/>
        <end position="357"/>
    </location>
</feature>
<evidence type="ECO:0000256" key="2">
    <source>
        <dbReference type="ARBA" id="ARBA00004651"/>
    </source>
</evidence>
<feature type="transmembrane region" description="Helical" evidence="9">
    <location>
        <begin position="236"/>
        <end position="255"/>
    </location>
</feature>
<dbReference type="RefSeq" id="WP_390262257.1">
    <property type="nucleotide sequence ID" value="NZ_JBHUGH010000009.1"/>
</dbReference>
<evidence type="ECO:0000256" key="5">
    <source>
        <dbReference type="ARBA" id="ARBA00022692"/>
    </source>
</evidence>
<dbReference type="PANTHER" id="PTHR42703:SF1">
    <property type="entry name" value="NA(+)_H(+) ANTIPORTER SUBUNIT D1"/>
    <property type="match status" value="1"/>
</dbReference>
<feature type="transmembrane region" description="Helical" evidence="9">
    <location>
        <begin position="79"/>
        <end position="96"/>
    </location>
</feature>
<keyword evidence="12" id="KW-1185">Reference proteome</keyword>
<sequence length="547" mass="54852">MTTIPAMTIVSGPLLPLVALVWPLLLGAAIALPRLRGHALLVLPLAPVPALAAALTGLSGVTEVPPLLLGTVLHAGRDGALLFGVTAAIWLAAGVAGSRSLTGLRRPAVFAGFWCLTFAGNLGVMLAADVATFYVAFAAVSLAAYVLVVAKGTDQALRAGRIYLTLAVLGEAALLLGFMLAVAEAGSLAVDDVRRVLAAQPLAAGLLALGFAVKAGVMPLHIWLPLAHPAAPVPASAVLSGAIVKAGLIGVILFLPHYPVLTVLGLVTLIGGAVLGLTQTRVKAMLAYSTVSQMGLVMALAGTGGATAATFYAAHHGLAKAALFLSVGLVAAVASRGRLVALALVGVAAASVAGVPLTGGAVTKAAAKAALGPAAELVVTLSGVTTTLLLMRVLTGLHGTRAGSGAGPVLWLPVAGLVGGALALPWVLGPGWSGLPGDYALHLSAIWSAGWPVGAGLLIAALAWRFGLALPRLPEGDLAPLAERWAFRLRQAFSAIPPPPLPGWDIARPWQGLMRLGARAEPVLSRLPVSGGLLVALALGLALLLSG</sequence>
<evidence type="ECO:0000256" key="6">
    <source>
        <dbReference type="ARBA" id="ARBA00022989"/>
    </source>
</evidence>
<keyword evidence="6 9" id="KW-1133">Transmembrane helix</keyword>
<feature type="transmembrane region" description="Helical" evidence="9">
    <location>
        <begin position="162"/>
        <end position="182"/>
    </location>
</feature>
<feature type="transmembrane region" description="Helical" evidence="9">
    <location>
        <begin position="523"/>
        <end position="545"/>
    </location>
</feature>
<dbReference type="InterPro" id="IPR001750">
    <property type="entry name" value="ND/Mrp_TM"/>
</dbReference>
<evidence type="ECO:0000313" key="12">
    <source>
        <dbReference type="Proteomes" id="UP001597353"/>
    </source>
</evidence>
<comment type="caution">
    <text evidence="11">The sequence shown here is derived from an EMBL/GenBank/DDBJ whole genome shotgun (WGS) entry which is preliminary data.</text>
</comment>
<feature type="transmembrane region" description="Helical" evidence="9">
    <location>
        <begin position="202"/>
        <end position="224"/>
    </location>
</feature>
<feature type="transmembrane region" description="Helical" evidence="9">
    <location>
        <begin position="133"/>
        <end position="150"/>
    </location>
</feature>
<gene>
    <name evidence="11" type="ORF">ACFSGJ_12595</name>
</gene>
<evidence type="ECO:0000256" key="9">
    <source>
        <dbReference type="SAM" id="Phobius"/>
    </source>
</evidence>
<feature type="transmembrane region" description="Helical" evidence="9">
    <location>
        <begin position="14"/>
        <end position="32"/>
    </location>
</feature>
<keyword evidence="4" id="KW-1003">Cell membrane</keyword>
<feature type="transmembrane region" description="Helical" evidence="9">
    <location>
        <begin position="377"/>
        <end position="397"/>
    </location>
</feature>
<comment type="similarity">
    <text evidence="3">Belongs to the CPA3 antiporters (TC 2.A.63) subunit D family.</text>
</comment>
<organism evidence="11 12">
    <name type="scientific">Halodurantibacterium flavum</name>
    <dbReference type="NCBI Taxonomy" id="1382802"/>
    <lineage>
        <taxon>Bacteria</taxon>
        <taxon>Pseudomonadati</taxon>
        <taxon>Pseudomonadota</taxon>
        <taxon>Alphaproteobacteria</taxon>
        <taxon>Rhodobacterales</taxon>
        <taxon>Paracoccaceae</taxon>
        <taxon>Halodurantibacterium</taxon>
    </lineage>
</organism>
<feature type="transmembrane region" description="Helical" evidence="9">
    <location>
        <begin position="440"/>
        <end position="464"/>
    </location>
</feature>
<feature type="transmembrane region" description="Helical" evidence="9">
    <location>
        <begin position="39"/>
        <end position="59"/>
    </location>
</feature>
<name>A0ABW4S6A3_9RHOB</name>
<evidence type="ECO:0000313" key="11">
    <source>
        <dbReference type="EMBL" id="MFD1913052.1"/>
    </source>
</evidence>
<evidence type="ECO:0000256" key="7">
    <source>
        <dbReference type="ARBA" id="ARBA00023136"/>
    </source>
</evidence>
<dbReference type="EMBL" id="JBHUGH010000009">
    <property type="protein sequence ID" value="MFD1913052.1"/>
    <property type="molecule type" value="Genomic_DNA"/>
</dbReference>
<keyword evidence="5 8" id="KW-0812">Transmembrane</keyword>
<reference evidence="12" key="1">
    <citation type="journal article" date="2019" name="Int. J. Syst. Evol. Microbiol.">
        <title>The Global Catalogue of Microorganisms (GCM) 10K type strain sequencing project: providing services to taxonomists for standard genome sequencing and annotation.</title>
        <authorList>
            <consortium name="The Broad Institute Genomics Platform"/>
            <consortium name="The Broad Institute Genome Sequencing Center for Infectious Disease"/>
            <person name="Wu L."/>
            <person name="Ma J."/>
        </authorList>
    </citation>
    <scope>NUCLEOTIDE SEQUENCE [LARGE SCALE GENOMIC DNA]</scope>
    <source>
        <strain evidence="12">CGMCC 4.7242</strain>
    </source>
</reference>
<dbReference type="InterPro" id="IPR003918">
    <property type="entry name" value="NADH_UbQ_OxRdtase"/>
</dbReference>
<evidence type="ECO:0000256" key="8">
    <source>
        <dbReference type="RuleBase" id="RU000320"/>
    </source>
</evidence>
<dbReference type="PANTHER" id="PTHR42703">
    <property type="entry name" value="NADH DEHYDROGENASE"/>
    <property type="match status" value="1"/>
</dbReference>
<evidence type="ECO:0000259" key="10">
    <source>
        <dbReference type="Pfam" id="PF00361"/>
    </source>
</evidence>
<feature type="transmembrane region" description="Helical" evidence="9">
    <location>
        <begin position="108"/>
        <end position="127"/>
    </location>
</feature>
<evidence type="ECO:0000256" key="4">
    <source>
        <dbReference type="ARBA" id="ARBA00022475"/>
    </source>
</evidence>
<feature type="transmembrane region" description="Helical" evidence="9">
    <location>
        <begin position="409"/>
        <end position="428"/>
    </location>
</feature>
<feature type="transmembrane region" description="Helical" evidence="9">
    <location>
        <begin position="285"/>
        <end position="306"/>
    </location>
</feature>
<dbReference type="PRINTS" id="PR01437">
    <property type="entry name" value="NUOXDRDTASE4"/>
</dbReference>
<proteinExistence type="inferred from homology"/>